<feature type="region of interest" description="Disordered" evidence="1">
    <location>
        <begin position="1000"/>
        <end position="1025"/>
    </location>
</feature>
<dbReference type="Ensembl" id="ENSHCOT00000010615.1">
    <property type="protein sequence ID" value="ENSHCOP00000002326.1"/>
    <property type="gene ID" value="ENSHCOG00000003432.1"/>
</dbReference>
<dbReference type="OMA" id="CNGRNDL"/>
<dbReference type="PANTHER" id="PTHR16155:SF18">
    <property type="entry name" value="STERILE ALPHA MOTIF DOMAIN-CONTAINING PROTEIN 9-LIKE"/>
    <property type="match status" value="1"/>
</dbReference>
<keyword evidence="3" id="KW-1185">Reference proteome</keyword>
<protein>
    <submittedName>
        <fullName evidence="2">Sterile alpha motif domain containing 9 like</fullName>
    </submittedName>
</protein>
<accession>A0A3Q2XQH7</accession>
<reference evidence="2" key="1">
    <citation type="submission" date="2025-08" db="UniProtKB">
        <authorList>
            <consortium name="Ensembl"/>
        </authorList>
    </citation>
    <scope>IDENTIFICATION</scope>
</reference>
<dbReference type="STRING" id="109280.ENSHCOP00000002326"/>
<evidence type="ECO:0000313" key="3">
    <source>
        <dbReference type="Proteomes" id="UP000264820"/>
    </source>
</evidence>
<dbReference type="PANTHER" id="PTHR16155">
    <property type="entry name" value="DED DOMAIN-CONTAINING PROTEIN"/>
    <property type="match status" value="1"/>
</dbReference>
<organism evidence="2 3">
    <name type="scientific">Hippocampus comes</name>
    <name type="common">Tiger tail seahorse</name>
    <dbReference type="NCBI Taxonomy" id="109280"/>
    <lineage>
        <taxon>Eukaryota</taxon>
        <taxon>Metazoa</taxon>
        <taxon>Chordata</taxon>
        <taxon>Craniata</taxon>
        <taxon>Vertebrata</taxon>
        <taxon>Euteleostomi</taxon>
        <taxon>Actinopterygii</taxon>
        <taxon>Neopterygii</taxon>
        <taxon>Teleostei</taxon>
        <taxon>Neoteleostei</taxon>
        <taxon>Acanthomorphata</taxon>
        <taxon>Syngnathiaria</taxon>
        <taxon>Syngnathiformes</taxon>
        <taxon>Syngnathoidei</taxon>
        <taxon>Syngnathidae</taxon>
        <taxon>Hippocampus</taxon>
    </lineage>
</organism>
<dbReference type="GO" id="GO:0005737">
    <property type="term" value="C:cytoplasm"/>
    <property type="evidence" value="ECO:0007669"/>
    <property type="project" value="TreeGrafter"/>
</dbReference>
<proteinExistence type="predicted"/>
<feature type="compositionally biased region" description="Acidic residues" evidence="1">
    <location>
        <begin position="1004"/>
        <end position="1022"/>
    </location>
</feature>
<evidence type="ECO:0000313" key="2">
    <source>
        <dbReference type="Ensembl" id="ENSHCOP00000002326.1"/>
    </source>
</evidence>
<sequence length="1423" mass="162708">MSVVSDLPADVGRWTSADICRWLKCEVRVGATLASKLAKEVECGQFLLTFDKQDILELGIKHGPAVLISRSLESNPQYAKRLLQEDVSGRCLLCFGKKDFVDIGVRTGPAVHILKKVSQLKEEAQSAGAALDQGGEVGARAGAGCDRSGPQKETQKLLNVPLEGNDRHRPKRKQIKVHVLPCMLTRKQKYKYIVLHTLPRPKKKKKNFKKLHSSGGQTACCSEEAERKRELNQGEKLKDLLTVGGNSLDSDDRFVVVVNKSSPEQIQHLHFLSKLPLFCVLDFDPNSNGPLGLCRAYKETRVANLHSPSQYQGRWDSVAGSLNLFDQTSWVFCNGRHDIPSDANKELDYRTWFKKSCKDVEQLVALVCGCDFVRRSQGRVIFLLLSPVDTDKDPFFETYRSFLKHTEEQNIMAICESAGTYGKWKELIADKFDFDIDPLSVYELSLSQVNGTVAALGPHGQSPAKLLPSSDSSAIVLRRKDEDLMTALDVLCLNQCENVYEDEKSPEFADFRTRQEEEFYRGGKVTWWNFYFCDKDSKKTFVKRDKYSNVMRMIRSQQREKRNACVQLNFYHHPGCGATTLAMHVMWDLRGEFRCAVLRDTKLPKEEIADQIIQLMKLESARHCPVLLLVDDAKEPDNPHDLVNCVRKAVEDLEGAGAEDAPNCKVTVLNCVRSHSPKSQYKHQNSTQCQYLTASLTPHEQSEFEKKLEELQETHEKPENFYTFMIMKMNFDPKYIDDVAHNTLSSFDAGADDGKLFSFLALLNNYVAESGVALSLCEDFFGVKMTRDPAGCVLDEMKLYTNVLIVDRVEECGGYKRLRILHHTIAAACLEVLERRHFLKVGDITLQMLHYDLFFSDGVVKDRLAHSIKRMLIRRQRKKDGGERELFSPLIDKIHQQQGGRTVQDIFVKASSRFPDRASVPQALARYLYINERDFPEALRWAEKAKNIAPNPYTIDTVAQVYKSNLRSNMDREKQELSRDPDDLDANLRLAANGIRAFQRAQEQSDDNEDDSQAEHPEDESGDFPRKGYNIYGHVGVVEMSFIVFEVLAKLPFFHEREPMKKKYLQSFLGGSIPIDSVHKDDDEVNARYVQIIKDHQPFLLQLKPEVKKKFDFLNRYFTHTKGNFEFDTVNHRTVCDHFQKYVDLFCTAPEELRKVKEDNPKLKLKLTLEERRVYLEKRQADTFSGVLQHLDRPADEVEKIVESYAVLQQTVRQKQNIHVRINYILANVVLYLLRPKSKLVKGYLQLRDLLLEALQAVGLHYNLPDPYYLALLFFWPTPSEENSEIRTYLNAIRSSSRKHLSKLFHKRSTVAHLYLGRGTELKRLVSKPSLDSSFLPKMPRDTLAQLWWNGDIFKEKDISDRLLRVGGTIEQGEVFANYGGLKIPVHPARRGGIRSGCSTEKVSFYLGFAINGPLAYDVRYEN</sequence>
<dbReference type="InterPro" id="IPR013761">
    <property type="entry name" value="SAM/pointed_sf"/>
</dbReference>
<dbReference type="GeneTree" id="ENSGT00390000013973"/>
<dbReference type="Gene3D" id="1.10.150.50">
    <property type="entry name" value="Transcription Factor, Ets-1"/>
    <property type="match status" value="2"/>
</dbReference>
<name>A0A3Q2XQH7_HIPCM</name>
<reference evidence="2" key="2">
    <citation type="submission" date="2025-09" db="UniProtKB">
        <authorList>
            <consortium name="Ensembl"/>
        </authorList>
    </citation>
    <scope>IDENTIFICATION</scope>
</reference>
<dbReference type="Proteomes" id="UP000264820">
    <property type="component" value="Unplaced"/>
</dbReference>
<evidence type="ECO:0000256" key="1">
    <source>
        <dbReference type="SAM" id="MobiDB-lite"/>
    </source>
</evidence>